<evidence type="ECO:0000313" key="3">
    <source>
        <dbReference type="Proteomes" id="UP000005444"/>
    </source>
</evidence>
<dbReference type="InterPro" id="IPR016181">
    <property type="entry name" value="Acyl_CoA_acyltransferase"/>
</dbReference>
<dbReference type="InterPro" id="IPR051531">
    <property type="entry name" value="N-acetyltransferase"/>
</dbReference>
<dbReference type="InterPro" id="IPR000182">
    <property type="entry name" value="GNAT_dom"/>
</dbReference>
<dbReference type="KEGG" id="pce:PECL_1562"/>
<dbReference type="PANTHER" id="PTHR43792">
    <property type="entry name" value="GNAT FAMILY, PUTATIVE (AFU_ORTHOLOGUE AFUA_3G00765)-RELATED-RELATED"/>
    <property type="match status" value="1"/>
</dbReference>
<sequence length="189" mass="22300">MQKRELPSVVKIRKRIKTNRLLLRPVTLEDAMDMYEYASDPQNAYYVFPTNKSIEETRENINNIFLKNPIGKYGIELKSTGKMIGTIYLLNIDEPNRNAELSYVLNHNFEEQGYAIEAVRALENIFFREMNFVRLYARHTLDNRRSESLMERGGMVREGIARQEVEFRGEMVDMCYHAIVQSDYRDLLM</sequence>
<dbReference type="HOGENOM" id="CLU_013985_3_6_9"/>
<keyword evidence="3" id="KW-1185">Reference proteome</keyword>
<organism evidence="2 3">
    <name type="scientific">Pediococcus claussenii (strain ATCC BAA-344 / DSM 14800 / JCM 18046 / KCTC 3811 / LMG 21948 / P06)</name>
    <dbReference type="NCBI Taxonomy" id="701521"/>
    <lineage>
        <taxon>Bacteria</taxon>
        <taxon>Bacillati</taxon>
        <taxon>Bacillota</taxon>
        <taxon>Bacilli</taxon>
        <taxon>Lactobacillales</taxon>
        <taxon>Lactobacillaceae</taxon>
        <taxon>Pediococcus</taxon>
    </lineage>
</organism>
<reference evidence="2 3" key="1">
    <citation type="journal article" date="2012" name="J. Bacteriol.">
        <title>Complete Genome Sequence of the Beer Spoilage Organism Pediococcus claussenii ATCC BAA-344T.</title>
        <authorList>
            <person name="Pittet V."/>
            <person name="Abegunde T."/>
            <person name="Marfleet T."/>
            <person name="Haakensen M."/>
            <person name="Morrow K."/>
            <person name="Jayaprakash T."/>
            <person name="Schroeder K."/>
            <person name="Trost B."/>
            <person name="Byrns S."/>
            <person name="Bergsveinson J."/>
            <person name="Kusalik A."/>
            <person name="Ziola B."/>
        </authorList>
    </citation>
    <scope>NUCLEOTIDE SEQUENCE [LARGE SCALE GENOMIC DNA]</scope>
    <source>
        <strain evidence="2 3">ATCC BAA-344</strain>
    </source>
</reference>
<protein>
    <submittedName>
        <fullName evidence="2">Acetyltransferase, GNAT family</fullName>
    </submittedName>
</protein>
<dbReference type="Gene3D" id="3.40.630.30">
    <property type="match status" value="1"/>
</dbReference>
<dbReference type="eggNOG" id="COG1670">
    <property type="taxonomic scope" value="Bacteria"/>
</dbReference>
<evidence type="ECO:0000259" key="1">
    <source>
        <dbReference type="PROSITE" id="PS51186"/>
    </source>
</evidence>
<dbReference type="Proteomes" id="UP000005444">
    <property type="component" value="Chromosome"/>
</dbReference>
<dbReference type="PROSITE" id="PS51186">
    <property type="entry name" value="GNAT"/>
    <property type="match status" value="1"/>
</dbReference>
<name>G8PAJ1_PEDCP</name>
<dbReference type="PATRIC" id="fig|701521.8.peg.1464"/>
<dbReference type="EMBL" id="CP003137">
    <property type="protein sequence ID" value="AEV95780.1"/>
    <property type="molecule type" value="Genomic_DNA"/>
</dbReference>
<gene>
    <name evidence="2" type="ordered locus">PECL_1562</name>
</gene>
<dbReference type="Pfam" id="PF13302">
    <property type="entry name" value="Acetyltransf_3"/>
    <property type="match status" value="1"/>
</dbReference>
<evidence type="ECO:0000313" key="2">
    <source>
        <dbReference type="EMBL" id="AEV95780.1"/>
    </source>
</evidence>
<accession>G8PAJ1</accession>
<dbReference type="GO" id="GO:0016747">
    <property type="term" value="F:acyltransferase activity, transferring groups other than amino-acyl groups"/>
    <property type="evidence" value="ECO:0007669"/>
    <property type="project" value="InterPro"/>
</dbReference>
<feature type="domain" description="N-acetyltransferase" evidence="1">
    <location>
        <begin position="21"/>
        <end position="179"/>
    </location>
</feature>
<dbReference type="SUPFAM" id="SSF55729">
    <property type="entry name" value="Acyl-CoA N-acyltransferases (Nat)"/>
    <property type="match status" value="1"/>
</dbReference>
<dbReference type="STRING" id="701521.PECL_1562"/>
<dbReference type="AlphaFoldDB" id="G8PAJ1"/>
<proteinExistence type="predicted"/>